<dbReference type="PANTHER" id="PTHR28152">
    <property type="entry name" value="HYDROXYACYL-THIOESTER DEHYDRATASE TYPE 2, MITOCHONDRIAL"/>
    <property type="match status" value="1"/>
</dbReference>
<keyword evidence="3" id="KW-1185">Reference proteome</keyword>
<dbReference type="InterPro" id="IPR052741">
    <property type="entry name" value="Mitochondrial_HTD2"/>
</dbReference>
<proteinExistence type="predicted"/>
<evidence type="ECO:0000259" key="1">
    <source>
        <dbReference type="Pfam" id="PF13452"/>
    </source>
</evidence>
<dbReference type="GO" id="GO:0019171">
    <property type="term" value="F:(3R)-hydroxyacyl-[acyl-carrier-protein] dehydratase activity"/>
    <property type="evidence" value="ECO:0007669"/>
    <property type="project" value="TreeGrafter"/>
</dbReference>
<gene>
    <name evidence="2" type="ORF">RSO01_74990</name>
</gene>
<dbReference type="AlphaFoldDB" id="A0A512NN05"/>
<sequence length="286" mass="31650">MTIDIEPLKKQLGRKIEDEDVVTQAPIKAMIATFDRPDKVPAEGEPIAPGWHLLYLHSYARPAQLGKDGAAFTGGVLPEIPMPRRMYAGSTFTFDGDIRVGDKLRREIEFSDIQLRQGSTGTLIVTTQTRRIFTPRGLALTEAANTVFREEVKSGDRAGVPVRDAAPSDVPWRRTITPSSVMLFRYSAITFNPHRIHYDKPYCMEVEGYPGLVVHGPFAQQCLFDLLRDSTPGRRIKTFTVRARAPLFDNAPFNVVGRPTADGKGAELWTVTPKGTIAAQATATLQ</sequence>
<dbReference type="Gene3D" id="3.10.129.10">
    <property type="entry name" value="Hotdog Thioesterase"/>
    <property type="match status" value="2"/>
</dbReference>
<protein>
    <submittedName>
        <fullName evidence="2">Acyl-CoA dehydrogenase</fullName>
    </submittedName>
</protein>
<dbReference type="RefSeq" id="WP_147155681.1">
    <property type="nucleotide sequence ID" value="NZ_BKAJ01000158.1"/>
</dbReference>
<dbReference type="OrthoDB" id="7183822at2"/>
<dbReference type="Proteomes" id="UP000321058">
    <property type="component" value="Unassembled WGS sequence"/>
</dbReference>
<reference evidence="2 3" key="1">
    <citation type="submission" date="2019-07" db="EMBL/GenBank/DDBJ databases">
        <title>Whole genome shotgun sequence of Reyranella soli NBRC 108950.</title>
        <authorList>
            <person name="Hosoyama A."/>
            <person name="Uohara A."/>
            <person name="Ohji S."/>
            <person name="Ichikawa N."/>
        </authorList>
    </citation>
    <scope>NUCLEOTIDE SEQUENCE [LARGE SCALE GENOMIC DNA]</scope>
    <source>
        <strain evidence="2 3">NBRC 108950</strain>
    </source>
</reference>
<dbReference type="PANTHER" id="PTHR28152:SF1">
    <property type="entry name" value="HYDROXYACYL-THIOESTER DEHYDRATASE TYPE 2, MITOCHONDRIAL"/>
    <property type="match status" value="1"/>
</dbReference>
<dbReference type="InterPro" id="IPR029069">
    <property type="entry name" value="HotDog_dom_sf"/>
</dbReference>
<dbReference type="InterPro" id="IPR039569">
    <property type="entry name" value="FAS1-like_DH_region"/>
</dbReference>
<accession>A0A512NN05</accession>
<evidence type="ECO:0000313" key="3">
    <source>
        <dbReference type="Proteomes" id="UP000321058"/>
    </source>
</evidence>
<feature type="domain" description="FAS1-like dehydratase" evidence="1">
    <location>
        <begin position="68"/>
        <end position="132"/>
    </location>
</feature>
<dbReference type="Pfam" id="PF13452">
    <property type="entry name" value="FAS1_DH_region"/>
    <property type="match status" value="1"/>
</dbReference>
<organism evidence="2 3">
    <name type="scientific">Reyranella soli</name>
    <dbReference type="NCBI Taxonomy" id="1230389"/>
    <lineage>
        <taxon>Bacteria</taxon>
        <taxon>Pseudomonadati</taxon>
        <taxon>Pseudomonadota</taxon>
        <taxon>Alphaproteobacteria</taxon>
        <taxon>Hyphomicrobiales</taxon>
        <taxon>Reyranellaceae</taxon>
        <taxon>Reyranella</taxon>
    </lineage>
</organism>
<name>A0A512NN05_9HYPH</name>
<evidence type="ECO:0000313" key="2">
    <source>
        <dbReference type="EMBL" id="GEP60333.1"/>
    </source>
</evidence>
<comment type="caution">
    <text evidence="2">The sequence shown here is derived from an EMBL/GenBank/DDBJ whole genome shotgun (WGS) entry which is preliminary data.</text>
</comment>
<dbReference type="SUPFAM" id="SSF54637">
    <property type="entry name" value="Thioesterase/thiol ester dehydrase-isomerase"/>
    <property type="match status" value="1"/>
</dbReference>
<dbReference type="EMBL" id="BKAJ01000158">
    <property type="protein sequence ID" value="GEP60333.1"/>
    <property type="molecule type" value="Genomic_DNA"/>
</dbReference>